<gene>
    <name evidence="2" type="ORF">MTBBW1_1670005</name>
</gene>
<dbReference type="AlphaFoldDB" id="A0A1W1H966"/>
<dbReference type="GO" id="GO:0016787">
    <property type="term" value="F:hydrolase activity"/>
    <property type="evidence" value="ECO:0007669"/>
    <property type="project" value="UniProtKB-KW"/>
</dbReference>
<dbReference type="InterPro" id="IPR002725">
    <property type="entry name" value="YgjP-like_metallopeptidase"/>
</dbReference>
<dbReference type="RefSeq" id="WP_080805603.1">
    <property type="nucleotide sequence ID" value="NZ_LT828551.1"/>
</dbReference>
<reference evidence="2 3" key="1">
    <citation type="submission" date="2017-03" db="EMBL/GenBank/DDBJ databases">
        <authorList>
            <person name="Afonso C.L."/>
            <person name="Miller P.J."/>
            <person name="Scott M.A."/>
            <person name="Spackman E."/>
            <person name="Goraichik I."/>
            <person name="Dimitrov K.M."/>
            <person name="Suarez D.L."/>
            <person name="Swayne D.E."/>
        </authorList>
    </citation>
    <scope>NUCLEOTIDE SEQUENCE [LARGE SCALE GENOMIC DNA]</scope>
    <source>
        <strain evidence="2">PRJEB14757</strain>
    </source>
</reference>
<evidence type="ECO:0000259" key="1">
    <source>
        <dbReference type="Pfam" id="PF01863"/>
    </source>
</evidence>
<name>A0A1W1H966_9BACT</name>
<dbReference type="STRING" id="1246637.MTBBW1_1670005"/>
<keyword evidence="2" id="KW-0378">Hydrolase</keyword>
<organism evidence="2 3">
    <name type="scientific">Desulfamplus magnetovallimortis</name>
    <dbReference type="NCBI Taxonomy" id="1246637"/>
    <lineage>
        <taxon>Bacteria</taxon>
        <taxon>Pseudomonadati</taxon>
        <taxon>Thermodesulfobacteriota</taxon>
        <taxon>Desulfobacteria</taxon>
        <taxon>Desulfobacterales</taxon>
        <taxon>Desulfobacteraceae</taxon>
        <taxon>Desulfamplus</taxon>
    </lineage>
</organism>
<dbReference type="PANTHER" id="PTHR30399">
    <property type="entry name" value="UNCHARACTERIZED PROTEIN YGJP"/>
    <property type="match status" value="1"/>
</dbReference>
<evidence type="ECO:0000313" key="3">
    <source>
        <dbReference type="Proteomes" id="UP000191931"/>
    </source>
</evidence>
<feature type="domain" description="YgjP-like metallopeptidase" evidence="1">
    <location>
        <begin position="25"/>
        <end position="226"/>
    </location>
</feature>
<dbReference type="InterPro" id="IPR053136">
    <property type="entry name" value="UTP_pyrophosphatase-like"/>
</dbReference>
<dbReference type="Proteomes" id="UP000191931">
    <property type="component" value="Unassembled WGS sequence"/>
</dbReference>
<protein>
    <submittedName>
        <fullName evidence="2">Metal-dependent hydrolase family protein</fullName>
    </submittedName>
</protein>
<dbReference type="OrthoDB" id="5321643at2"/>
<sequence>MPVAQYGTTEIHYSHIIDTSLKHGYITVGFYEGVILKTPPIEDDKADKLILSKGRWIVEKIKLVERIPQGEIITGSRLLYLGKRYYVKITKDTTVKDAKVQFTHSRFNITINPDVEDRQSAIDKALETFSRDKAKEKILPLVKNWSETMGLIPNSVSLRKLSKRWGSCTNDNDILINFDAVKLPFSLIDYIVIHELTHIKHKDHSKDFYRELAKDAPDWEDMDERLGDIKL</sequence>
<dbReference type="PANTHER" id="PTHR30399:SF1">
    <property type="entry name" value="UTP PYROPHOSPHATASE"/>
    <property type="match status" value="1"/>
</dbReference>
<evidence type="ECO:0000313" key="2">
    <source>
        <dbReference type="EMBL" id="SLM28989.1"/>
    </source>
</evidence>
<dbReference type="CDD" id="cd07344">
    <property type="entry name" value="M48_yhfN_like"/>
    <property type="match status" value="1"/>
</dbReference>
<dbReference type="EMBL" id="FWEV01000076">
    <property type="protein sequence ID" value="SLM28989.1"/>
    <property type="molecule type" value="Genomic_DNA"/>
</dbReference>
<dbReference type="Gene3D" id="3.30.2010.10">
    <property type="entry name" value="Metalloproteases ('zincins'), catalytic domain"/>
    <property type="match status" value="1"/>
</dbReference>
<dbReference type="Pfam" id="PF01863">
    <property type="entry name" value="YgjP-like"/>
    <property type="match status" value="1"/>
</dbReference>
<proteinExistence type="predicted"/>
<accession>A0A1W1H966</accession>
<keyword evidence="3" id="KW-1185">Reference proteome</keyword>